<keyword evidence="4 10" id="KW-0732">Signal</keyword>
<accession>A0A7J8CKR0</accession>
<evidence type="ECO:0000256" key="7">
    <source>
        <dbReference type="ARBA" id="ARBA00073244"/>
    </source>
</evidence>
<keyword evidence="12" id="KW-0378">Hydrolase</keyword>
<feature type="compositionally biased region" description="Low complexity" evidence="9">
    <location>
        <begin position="354"/>
        <end position="369"/>
    </location>
</feature>
<evidence type="ECO:0000256" key="4">
    <source>
        <dbReference type="ARBA" id="ARBA00022729"/>
    </source>
</evidence>
<reference evidence="12 13" key="1">
    <citation type="journal article" date="2020" name="Nature">
        <title>Six reference-quality genomes reveal evolution of bat adaptations.</title>
        <authorList>
            <person name="Jebb D."/>
            <person name="Huang Z."/>
            <person name="Pippel M."/>
            <person name="Hughes G.M."/>
            <person name="Lavrichenko K."/>
            <person name="Devanna P."/>
            <person name="Winkler S."/>
            <person name="Jermiin L.S."/>
            <person name="Skirmuntt E.C."/>
            <person name="Katzourakis A."/>
            <person name="Burkitt-Gray L."/>
            <person name="Ray D.A."/>
            <person name="Sullivan K.A.M."/>
            <person name="Roscito J.G."/>
            <person name="Kirilenko B.M."/>
            <person name="Davalos L.M."/>
            <person name="Corthals A.P."/>
            <person name="Power M.L."/>
            <person name="Jones G."/>
            <person name="Ransome R.D."/>
            <person name="Dechmann D.K.N."/>
            <person name="Locatelli A.G."/>
            <person name="Puechmaille S.J."/>
            <person name="Fedrigo O."/>
            <person name="Jarvis E.D."/>
            <person name="Hiller M."/>
            <person name="Vernes S.C."/>
            <person name="Myers E.W."/>
            <person name="Teeling E.C."/>
        </authorList>
    </citation>
    <scope>NUCLEOTIDE SEQUENCE [LARGE SCALE GENOMIC DNA]</scope>
    <source>
        <strain evidence="12">MRouAeg1</strain>
        <tissue evidence="12">Muscle</tissue>
    </source>
</reference>
<evidence type="ECO:0000313" key="13">
    <source>
        <dbReference type="Proteomes" id="UP000593571"/>
    </source>
</evidence>
<dbReference type="InterPro" id="IPR001254">
    <property type="entry name" value="Trypsin_dom"/>
</dbReference>
<dbReference type="FunFam" id="2.40.10.10:FF:000125">
    <property type="entry name" value="inactive serine protease 54"/>
    <property type="match status" value="1"/>
</dbReference>
<dbReference type="SMART" id="SM00020">
    <property type="entry name" value="Tryp_SPc"/>
    <property type="match status" value="1"/>
</dbReference>
<dbReference type="Gene3D" id="2.40.10.10">
    <property type="entry name" value="Trypsin-like serine proteases"/>
    <property type="match status" value="1"/>
</dbReference>
<dbReference type="EMBL" id="JACASE010000014">
    <property type="protein sequence ID" value="KAF6411458.1"/>
    <property type="molecule type" value="Genomic_DNA"/>
</dbReference>
<dbReference type="SUPFAM" id="SSF50494">
    <property type="entry name" value="Trypsin-like serine proteases"/>
    <property type="match status" value="1"/>
</dbReference>
<proteinExistence type="predicted"/>
<dbReference type="InterPro" id="IPR043504">
    <property type="entry name" value="Peptidase_S1_PA_chymotrypsin"/>
</dbReference>
<keyword evidence="3" id="KW-0721">Serine protease homolog</keyword>
<organism evidence="12 13">
    <name type="scientific">Rousettus aegyptiacus</name>
    <name type="common">Egyptian fruit bat</name>
    <name type="synonym">Pteropus aegyptiacus</name>
    <dbReference type="NCBI Taxonomy" id="9407"/>
    <lineage>
        <taxon>Eukaryota</taxon>
        <taxon>Metazoa</taxon>
        <taxon>Chordata</taxon>
        <taxon>Craniata</taxon>
        <taxon>Vertebrata</taxon>
        <taxon>Euteleostomi</taxon>
        <taxon>Mammalia</taxon>
        <taxon>Eutheria</taxon>
        <taxon>Laurasiatheria</taxon>
        <taxon>Chiroptera</taxon>
        <taxon>Yinpterochiroptera</taxon>
        <taxon>Pteropodoidea</taxon>
        <taxon>Pteropodidae</taxon>
        <taxon>Rousettinae</taxon>
        <taxon>Rousettus</taxon>
    </lineage>
</organism>
<comment type="caution">
    <text evidence="12">The sequence shown here is derived from an EMBL/GenBank/DDBJ whole genome shotgun (WGS) entry which is preliminary data.</text>
</comment>
<protein>
    <recommendedName>
        <fullName evidence="7">Inactive serine protease 54</fullName>
    </recommendedName>
    <alternativeName>
        <fullName evidence="8">Plasma kallikrein-like protein 4</fullName>
    </alternativeName>
</protein>
<evidence type="ECO:0000256" key="10">
    <source>
        <dbReference type="SAM" id="SignalP"/>
    </source>
</evidence>
<comment type="subcellular location">
    <subcellularLocation>
        <location evidence="1">Secreted</location>
    </subcellularLocation>
</comment>
<keyword evidence="2" id="KW-0964">Secreted</keyword>
<dbReference type="PANTHER" id="PTHR24250:SF45">
    <property type="entry name" value="INACTIVE SERINE PROTEASE 54"/>
    <property type="match status" value="1"/>
</dbReference>
<feature type="region of interest" description="Disordered" evidence="9">
    <location>
        <begin position="354"/>
        <end position="380"/>
    </location>
</feature>
<name>A0A7J8CKR0_ROUAE</name>
<evidence type="ECO:0000256" key="6">
    <source>
        <dbReference type="ARBA" id="ARBA00023180"/>
    </source>
</evidence>
<feature type="domain" description="Peptidase S1" evidence="11">
    <location>
        <begin position="20"/>
        <end position="258"/>
    </location>
</feature>
<dbReference type="InterPro" id="IPR009003">
    <property type="entry name" value="Peptidase_S1_PA"/>
</dbReference>
<keyword evidence="6" id="KW-0325">Glycoprotein</keyword>
<dbReference type="GO" id="GO:0006508">
    <property type="term" value="P:proteolysis"/>
    <property type="evidence" value="ECO:0007669"/>
    <property type="project" value="UniProtKB-KW"/>
</dbReference>
<keyword evidence="5" id="KW-1015">Disulfide bond</keyword>
<keyword evidence="12" id="KW-0645">Protease</keyword>
<gene>
    <name evidence="12" type="ORF">HJG63_016009</name>
</gene>
<evidence type="ECO:0000256" key="1">
    <source>
        <dbReference type="ARBA" id="ARBA00004613"/>
    </source>
</evidence>
<dbReference type="Pfam" id="PF00089">
    <property type="entry name" value="Trypsin"/>
    <property type="match status" value="1"/>
</dbReference>
<dbReference type="PROSITE" id="PS50240">
    <property type="entry name" value="TRYPSIN_DOM"/>
    <property type="match status" value="1"/>
</dbReference>
<dbReference type="GO" id="GO:0004252">
    <property type="term" value="F:serine-type endopeptidase activity"/>
    <property type="evidence" value="ECO:0007669"/>
    <property type="project" value="InterPro"/>
</dbReference>
<feature type="chain" id="PRO_5029858556" description="Inactive serine protease 54" evidence="10">
    <location>
        <begin position="20"/>
        <end position="474"/>
    </location>
</feature>
<evidence type="ECO:0000259" key="11">
    <source>
        <dbReference type="PROSITE" id="PS50240"/>
    </source>
</evidence>
<evidence type="ECO:0000256" key="8">
    <source>
        <dbReference type="ARBA" id="ARBA00081593"/>
    </source>
</evidence>
<dbReference type="PANTHER" id="PTHR24250">
    <property type="entry name" value="CHYMOTRYPSIN-RELATED"/>
    <property type="match status" value="1"/>
</dbReference>
<feature type="region of interest" description="Disordered" evidence="9">
    <location>
        <begin position="310"/>
        <end position="334"/>
    </location>
</feature>
<keyword evidence="13" id="KW-1185">Reference proteome</keyword>
<evidence type="ECO:0000256" key="2">
    <source>
        <dbReference type="ARBA" id="ARBA00022525"/>
    </source>
</evidence>
<evidence type="ECO:0000256" key="9">
    <source>
        <dbReference type="SAM" id="MobiDB-lite"/>
    </source>
</evidence>
<sequence>MAEMTEMLLVLLYTLHASAICGNQDTKSIETSEEGLVGEKEFPWIVSLQDSHYTHLTFGSILSQFWILSIASAFQNRKDAIAIVGIAKMDGRVIAHEEYPIDKIVIHEDFDNKTMANNIALLKTDTAMHFSNLVGSICFLGRKLRLSSALRNCWVAGWNPTTATGHHMTMSILRKISVKNIDMCPLHNYEKTGCGYHVEKETDAVCLGDPGNPMMCQLQHLNLWVLRGILSKGGERCPGLFLYIKVEDYSAWITSKTKRTGLPLSVLHHWEHSIPFFSNSSNASATRAKNSELGGAIWPQNYFQRLRGDARDAEADNSSDVNPDLNEMTAATSKPPEVADVADVADMADMANMADTGGPADTGTPGETGSPADTGGVVNTANKTDTADVAHGAHVVNMTDTTNKTDAAHTADTGVPADTGDIDGPVDTGSPVELPGQPMYYDYYGGGLSGQNGLRQPQEITLFSFLLVFLCSGM</sequence>
<dbReference type="Proteomes" id="UP000593571">
    <property type="component" value="Unassembled WGS sequence"/>
</dbReference>
<feature type="signal peptide" evidence="10">
    <location>
        <begin position="1"/>
        <end position="19"/>
    </location>
</feature>
<dbReference type="AlphaFoldDB" id="A0A7J8CKR0"/>
<evidence type="ECO:0000256" key="5">
    <source>
        <dbReference type="ARBA" id="ARBA00023157"/>
    </source>
</evidence>
<dbReference type="GO" id="GO:0005576">
    <property type="term" value="C:extracellular region"/>
    <property type="evidence" value="ECO:0007669"/>
    <property type="project" value="UniProtKB-SubCell"/>
</dbReference>
<evidence type="ECO:0000313" key="12">
    <source>
        <dbReference type="EMBL" id="KAF6411458.1"/>
    </source>
</evidence>
<evidence type="ECO:0000256" key="3">
    <source>
        <dbReference type="ARBA" id="ARBA00022542"/>
    </source>
</evidence>